<dbReference type="AlphaFoldDB" id="A0A0W4ZMW7"/>
<evidence type="ECO:0000313" key="2">
    <source>
        <dbReference type="Proteomes" id="UP000054454"/>
    </source>
</evidence>
<dbReference type="EMBL" id="LFVZ01000004">
    <property type="protein sequence ID" value="KTW29727.1"/>
    <property type="molecule type" value="Genomic_DNA"/>
</dbReference>
<dbReference type="InterPro" id="IPR009316">
    <property type="entry name" value="COG2"/>
</dbReference>
<dbReference type="PANTHER" id="PTHR12961">
    <property type="entry name" value="CONSERVED OLIGOMERIC GOLGI COMPLEX COMPONENT 2"/>
    <property type="match status" value="1"/>
</dbReference>
<accession>A0A0W4ZMW7</accession>
<dbReference type="GO" id="GO:0006891">
    <property type="term" value="P:intra-Golgi vesicle-mediated transport"/>
    <property type="evidence" value="ECO:0007669"/>
    <property type="project" value="TreeGrafter"/>
</dbReference>
<comment type="caution">
    <text evidence="1">The sequence shown here is derived from an EMBL/GenBank/DDBJ whole genome shotgun (WGS) entry which is preliminary data.</text>
</comment>
<proteinExistence type="predicted"/>
<dbReference type="GeneID" id="28935731"/>
<dbReference type="VEuPathDB" id="FungiDB:T552_00934"/>
<gene>
    <name evidence="1" type="ORF">T552_00934</name>
</gene>
<dbReference type="GO" id="GO:0015031">
    <property type="term" value="P:protein transport"/>
    <property type="evidence" value="ECO:0007669"/>
    <property type="project" value="InterPro"/>
</dbReference>
<dbReference type="GO" id="GO:0017119">
    <property type="term" value="C:Golgi transport complex"/>
    <property type="evidence" value="ECO:0007669"/>
    <property type="project" value="TreeGrafter"/>
</dbReference>
<dbReference type="PANTHER" id="PTHR12961:SF0">
    <property type="entry name" value="CONSERVED OLIGOMERIC GOLGI COMPLEX SUBUNIT 2"/>
    <property type="match status" value="1"/>
</dbReference>
<reference evidence="2" key="1">
    <citation type="journal article" date="2016" name="Nat. Commun.">
        <title>Genome analysis of three Pneumocystis species reveals adaptation mechanisms to life exclusively in mammalian hosts.</title>
        <authorList>
            <person name="Ma L."/>
            <person name="Chen Z."/>
            <person name="Huang D.W."/>
            <person name="Kutty G."/>
            <person name="Ishihara M."/>
            <person name="Wang H."/>
            <person name="Abouelleil A."/>
            <person name="Bishop L."/>
            <person name="Davey E."/>
            <person name="Deng R."/>
            <person name="Deng X."/>
            <person name="Fan L."/>
            <person name="Fantoni G."/>
            <person name="Fitzgerald M."/>
            <person name="Gogineni E."/>
            <person name="Goldberg J.M."/>
            <person name="Handley G."/>
            <person name="Hu X."/>
            <person name="Huber C."/>
            <person name="Jiao X."/>
            <person name="Jones K."/>
            <person name="Levin J.Z."/>
            <person name="Liu Y."/>
            <person name="Macdonald P."/>
            <person name="Melnikov A."/>
            <person name="Raley C."/>
            <person name="Sassi M."/>
            <person name="Sherman B.T."/>
            <person name="Song X."/>
            <person name="Sykes S."/>
            <person name="Tran B."/>
            <person name="Walsh L."/>
            <person name="Xia Y."/>
            <person name="Yang J."/>
            <person name="Young S."/>
            <person name="Zeng Q."/>
            <person name="Zheng X."/>
            <person name="Stephens R."/>
            <person name="Nusbaum C."/>
            <person name="Birren B.W."/>
            <person name="Azadi P."/>
            <person name="Lempicki R.A."/>
            <person name="Cuomo C.A."/>
            <person name="Kovacs J.A."/>
        </authorList>
    </citation>
    <scope>NUCLEOTIDE SEQUENCE [LARGE SCALE GENOMIC DNA]</scope>
    <source>
        <strain evidence="2">B80</strain>
    </source>
</reference>
<dbReference type="GO" id="GO:0016020">
    <property type="term" value="C:membrane"/>
    <property type="evidence" value="ECO:0007669"/>
    <property type="project" value="InterPro"/>
</dbReference>
<protein>
    <submittedName>
        <fullName evidence="1">Uncharacterized protein</fullName>
    </submittedName>
</protein>
<name>A0A0W4ZMW7_PNEC8</name>
<dbReference type="OrthoDB" id="332281at2759"/>
<keyword evidence="2" id="KW-1185">Reference proteome</keyword>
<evidence type="ECO:0000313" key="1">
    <source>
        <dbReference type="EMBL" id="KTW29727.1"/>
    </source>
</evidence>
<sequence length="256" mass="30676">MSNEDYFKDSDQENTQKDLLSFDLCKELNKEALLKEDFCIDDFLKNIYKFDTLEDLQIKLKELLKSIEKDIYTLTYDEYNNFFKVACDILENENRIIDLSIRLTKFKDEVQKIHNVIQQNVVNMDEELRKKKELYRRKALATNLLNINMMIEDMENLLCIDSRKFDDVDIIILQQAAKSYISLKYYLSLVPLQHPFIEKRKEKIQIVQNNFFDYLASTLHKYRKDTSQIENLLKVLQIYREIDASQKACYQLCKIK</sequence>
<dbReference type="Proteomes" id="UP000054454">
    <property type="component" value="Unassembled WGS sequence"/>
</dbReference>
<dbReference type="GO" id="GO:0007030">
    <property type="term" value="P:Golgi organization"/>
    <property type="evidence" value="ECO:0007669"/>
    <property type="project" value="InterPro"/>
</dbReference>
<dbReference type="RefSeq" id="XP_018226714.1">
    <property type="nucleotide sequence ID" value="XM_018369529.1"/>
</dbReference>
<organism evidence="1 2">
    <name type="scientific">Pneumocystis carinii (strain B80)</name>
    <name type="common">Rat pneumocystis pneumonia agent</name>
    <name type="synonym">Pneumocystis carinii f. sp. carinii</name>
    <dbReference type="NCBI Taxonomy" id="1408658"/>
    <lineage>
        <taxon>Eukaryota</taxon>
        <taxon>Fungi</taxon>
        <taxon>Dikarya</taxon>
        <taxon>Ascomycota</taxon>
        <taxon>Taphrinomycotina</taxon>
        <taxon>Pneumocystomycetes</taxon>
        <taxon>Pneumocystaceae</taxon>
        <taxon>Pneumocystis</taxon>
    </lineage>
</organism>